<proteinExistence type="predicted"/>
<gene>
    <name evidence="1" type="ORF">POPTR_001G029000</name>
</gene>
<evidence type="ECO:0000313" key="2">
    <source>
        <dbReference type="Proteomes" id="UP000006729"/>
    </source>
</evidence>
<dbReference type="ExpressionAtlas" id="U5GS17">
    <property type="expression patterns" value="baseline and differential"/>
</dbReference>
<dbReference type="Proteomes" id="UP000006729">
    <property type="component" value="Chromosome 1"/>
</dbReference>
<dbReference type="AlphaFoldDB" id="U5GS17"/>
<protein>
    <submittedName>
        <fullName evidence="1">Uncharacterized protein</fullName>
    </submittedName>
</protein>
<organism evidence="1 2">
    <name type="scientific">Populus trichocarpa</name>
    <name type="common">Western balsam poplar</name>
    <name type="synonym">Populus balsamifera subsp. trichocarpa</name>
    <dbReference type="NCBI Taxonomy" id="3694"/>
    <lineage>
        <taxon>Eukaryota</taxon>
        <taxon>Viridiplantae</taxon>
        <taxon>Streptophyta</taxon>
        <taxon>Embryophyta</taxon>
        <taxon>Tracheophyta</taxon>
        <taxon>Spermatophyta</taxon>
        <taxon>Magnoliopsida</taxon>
        <taxon>eudicotyledons</taxon>
        <taxon>Gunneridae</taxon>
        <taxon>Pentapetalae</taxon>
        <taxon>rosids</taxon>
        <taxon>fabids</taxon>
        <taxon>Malpighiales</taxon>
        <taxon>Salicaceae</taxon>
        <taxon>Saliceae</taxon>
        <taxon>Populus</taxon>
    </lineage>
</organism>
<dbReference type="Gramene" id="Potri.001G029000.1.v4.1">
    <property type="protein sequence ID" value="Potri.001G029000.1.v4.1"/>
    <property type="gene ID" value="Potri.001G029000.v4.1"/>
</dbReference>
<reference evidence="1 2" key="1">
    <citation type="journal article" date="2006" name="Science">
        <title>The genome of black cottonwood, Populus trichocarpa (Torr. &amp; Gray).</title>
        <authorList>
            <person name="Tuskan G.A."/>
            <person name="Difazio S."/>
            <person name="Jansson S."/>
            <person name="Bohlmann J."/>
            <person name="Grigoriev I."/>
            <person name="Hellsten U."/>
            <person name="Putnam N."/>
            <person name="Ralph S."/>
            <person name="Rombauts S."/>
            <person name="Salamov A."/>
            <person name="Schein J."/>
            <person name="Sterck L."/>
            <person name="Aerts A."/>
            <person name="Bhalerao R.R."/>
            <person name="Bhalerao R.P."/>
            <person name="Blaudez D."/>
            <person name="Boerjan W."/>
            <person name="Brun A."/>
            <person name="Brunner A."/>
            <person name="Busov V."/>
            <person name="Campbell M."/>
            <person name="Carlson J."/>
            <person name="Chalot M."/>
            <person name="Chapman J."/>
            <person name="Chen G.L."/>
            <person name="Cooper D."/>
            <person name="Coutinho P.M."/>
            <person name="Couturier J."/>
            <person name="Covert S."/>
            <person name="Cronk Q."/>
            <person name="Cunningham R."/>
            <person name="Davis J."/>
            <person name="Degroeve S."/>
            <person name="Dejardin A."/>
            <person name="Depamphilis C."/>
            <person name="Detter J."/>
            <person name="Dirks B."/>
            <person name="Dubchak I."/>
            <person name="Duplessis S."/>
            <person name="Ehlting J."/>
            <person name="Ellis B."/>
            <person name="Gendler K."/>
            <person name="Goodstein D."/>
            <person name="Gribskov M."/>
            <person name="Grimwood J."/>
            <person name="Groover A."/>
            <person name="Gunter L."/>
            <person name="Hamberger B."/>
            <person name="Heinze B."/>
            <person name="Helariutta Y."/>
            <person name="Henrissat B."/>
            <person name="Holligan D."/>
            <person name="Holt R."/>
            <person name="Huang W."/>
            <person name="Islam-Faridi N."/>
            <person name="Jones S."/>
            <person name="Jones-Rhoades M."/>
            <person name="Jorgensen R."/>
            <person name="Joshi C."/>
            <person name="Kangasjarvi J."/>
            <person name="Karlsson J."/>
            <person name="Kelleher C."/>
            <person name="Kirkpatrick R."/>
            <person name="Kirst M."/>
            <person name="Kohler A."/>
            <person name="Kalluri U."/>
            <person name="Larimer F."/>
            <person name="Leebens-Mack J."/>
            <person name="Leple J.C."/>
            <person name="Locascio P."/>
            <person name="Lou Y."/>
            <person name="Lucas S."/>
            <person name="Martin F."/>
            <person name="Montanini B."/>
            <person name="Napoli C."/>
            <person name="Nelson D.R."/>
            <person name="Nelson C."/>
            <person name="Nieminen K."/>
            <person name="Nilsson O."/>
            <person name="Pereda V."/>
            <person name="Peter G."/>
            <person name="Philippe R."/>
            <person name="Pilate G."/>
            <person name="Poliakov A."/>
            <person name="Razumovskaya J."/>
            <person name="Richardson P."/>
            <person name="Rinaldi C."/>
            <person name="Ritland K."/>
            <person name="Rouze P."/>
            <person name="Ryaboy D."/>
            <person name="Schmutz J."/>
            <person name="Schrader J."/>
            <person name="Segerman B."/>
            <person name="Shin H."/>
            <person name="Siddiqui A."/>
            <person name="Sterky F."/>
            <person name="Terry A."/>
            <person name="Tsai C.J."/>
            <person name="Uberbacher E."/>
            <person name="Unneberg P."/>
            <person name="Vahala J."/>
            <person name="Wall K."/>
            <person name="Wessler S."/>
            <person name="Yang G."/>
            <person name="Yin T."/>
            <person name="Douglas C."/>
            <person name="Marra M."/>
            <person name="Sandberg G."/>
            <person name="Van de Peer Y."/>
            <person name="Rokhsar D."/>
        </authorList>
    </citation>
    <scope>NUCLEOTIDE SEQUENCE [LARGE SCALE GENOMIC DNA]</scope>
    <source>
        <strain evidence="2">cv. Nisqually</strain>
    </source>
</reference>
<dbReference type="HOGENOM" id="CLU_2835883_0_0_1"/>
<keyword evidence="2" id="KW-1185">Reference proteome</keyword>
<evidence type="ECO:0000313" key="1">
    <source>
        <dbReference type="EMBL" id="PNT52384.1"/>
    </source>
</evidence>
<name>U5GS17_POPTR</name>
<accession>U5GS17</accession>
<dbReference type="InParanoid" id="U5GS17"/>
<dbReference type="EMBL" id="CM009290">
    <property type="protein sequence ID" value="PNT52384.1"/>
    <property type="molecule type" value="Genomic_DNA"/>
</dbReference>
<sequence length="72" mass="8103">MIHHSLVSPTYFGAIFQSSRVSLSFEANPCCKSKFFLSCLTTLKMKHHVWLSLNGNSGETKLTTCFRTLECS</sequence>